<dbReference type="EMBL" id="CABPSR010000072">
    <property type="protein sequence ID" value="VVE86028.1"/>
    <property type="molecule type" value="Genomic_DNA"/>
</dbReference>
<evidence type="ECO:0000313" key="2">
    <source>
        <dbReference type="Proteomes" id="UP000335538"/>
    </source>
</evidence>
<proteinExistence type="predicted"/>
<protein>
    <submittedName>
        <fullName evidence="1">Uncharacterized protein</fullName>
    </submittedName>
</protein>
<name>A0A5E5BKY5_9BURK</name>
<organism evidence="1 2">
    <name type="scientific">Pandoraea sputorum</name>
    <dbReference type="NCBI Taxonomy" id="93222"/>
    <lineage>
        <taxon>Bacteria</taxon>
        <taxon>Pseudomonadati</taxon>
        <taxon>Pseudomonadota</taxon>
        <taxon>Betaproteobacteria</taxon>
        <taxon>Burkholderiales</taxon>
        <taxon>Burkholderiaceae</taxon>
        <taxon>Pandoraea</taxon>
    </lineage>
</organism>
<gene>
    <name evidence="1" type="ORF">PSP31121_05667</name>
</gene>
<dbReference type="Proteomes" id="UP000335538">
    <property type="component" value="Unassembled WGS sequence"/>
</dbReference>
<sequence length="33" mass="3533">MTRSSPSIKSTTDSLPPFGTGVIHRQIWGGFNG</sequence>
<reference evidence="1 2" key="1">
    <citation type="submission" date="2019-08" db="EMBL/GenBank/DDBJ databases">
        <authorList>
            <person name="Peeters C."/>
        </authorList>
    </citation>
    <scope>NUCLEOTIDE SEQUENCE [LARGE SCALE GENOMIC DNA]</scope>
    <source>
        <strain evidence="1 2">LMG 31121</strain>
    </source>
</reference>
<dbReference type="AlphaFoldDB" id="A0A5E5BKY5"/>
<evidence type="ECO:0000313" key="1">
    <source>
        <dbReference type="EMBL" id="VVE86028.1"/>
    </source>
</evidence>
<accession>A0A5E5BKY5</accession>